<dbReference type="InterPro" id="IPR051824">
    <property type="entry name" value="LRR_Rcpt-Like_S/T_Kinase"/>
</dbReference>
<keyword evidence="8" id="KW-0472">Membrane</keyword>
<evidence type="ECO:0000256" key="4">
    <source>
        <dbReference type="ARBA" id="ARBA00022692"/>
    </source>
</evidence>
<keyword evidence="12" id="KW-1185">Reference proteome</keyword>
<keyword evidence="9" id="KW-0325">Glycoprotein</keyword>
<sequence>MPTCLHLTVWFLLCISGSVHLIRAQNQTEAPTTHPDEARALNSIFADWRIRAPREWNISGELCSGAAIDEEITIDDKNYNPLIKCDCNFVNSTICRITALNVAQNYLTGSLSPSIGNLIRMEWMTIGINALSGPFPKEIGLLTELKSLGIGVNNFSGSIPAEIGNCTKLLKIYLGNSGLSGEIPSSFANLVALEDAWLNDLDVTGPIPEFIGTWTKLTI</sequence>
<dbReference type="PANTHER" id="PTHR48006:SF70">
    <property type="entry name" value="GENOME ASSEMBLY, CHROMOSOME: A02"/>
    <property type="match status" value="1"/>
</dbReference>
<keyword evidence="7" id="KW-1133">Transmembrane helix</keyword>
<protein>
    <recommendedName>
        <fullName evidence="13">Leucine-rich repeat-containing N-terminal plant-type domain-containing protein</fullName>
    </recommendedName>
</protein>
<name>R0IDP9_9BRAS</name>
<dbReference type="Gene3D" id="3.80.10.10">
    <property type="entry name" value="Ribonuclease Inhibitor"/>
    <property type="match status" value="1"/>
</dbReference>
<dbReference type="FunFam" id="3.80.10.10:FF:000041">
    <property type="entry name" value="LRR receptor-like serine/threonine-protein kinase ERECTA"/>
    <property type="match status" value="1"/>
</dbReference>
<evidence type="ECO:0000256" key="8">
    <source>
        <dbReference type="ARBA" id="ARBA00023136"/>
    </source>
</evidence>
<evidence type="ECO:0000256" key="9">
    <source>
        <dbReference type="ARBA" id="ARBA00023180"/>
    </source>
</evidence>
<dbReference type="PANTHER" id="PTHR48006">
    <property type="entry name" value="LEUCINE-RICH REPEAT-CONTAINING PROTEIN DDB_G0281931-RELATED"/>
    <property type="match status" value="1"/>
</dbReference>
<evidence type="ECO:0000313" key="11">
    <source>
        <dbReference type="EMBL" id="EOA40629.1"/>
    </source>
</evidence>
<dbReference type="STRING" id="81985.R0IDP9"/>
<dbReference type="InterPro" id="IPR001611">
    <property type="entry name" value="Leu-rich_rpt"/>
</dbReference>
<reference evidence="12" key="1">
    <citation type="journal article" date="2013" name="Nat. Genet.">
        <title>The Capsella rubella genome and the genomic consequences of rapid mating system evolution.</title>
        <authorList>
            <person name="Slotte T."/>
            <person name="Hazzouri K.M."/>
            <person name="Agren J.A."/>
            <person name="Koenig D."/>
            <person name="Maumus F."/>
            <person name="Guo Y.L."/>
            <person name="Steige K."/>
            <person name="Platts A.E."/>
            <person name="Escobar J.S."/>
            <person name="Newman L.K."/>
            <person name="Wang W."/>
            <person name="Mandakova T."/>
            <person name="Vello E."/>
            <person name="Smith L.M."/>
            <person name="Henz S.R."/>
            <person name="Steffen J."/>
            <person name="Takuno S."/>
            <person name="Brandvain Y."/>
            <person name="Coop G."/>
            <person name="Andolfatto P."/>
            <person name="Hu T.T."/>
            <person name="Blanchette M."/>
            <person name="Clark R.M."/>
            <person name="Quesneville H."/>
            <person name="Nordborg M."/>
            <person name="Gaut B.S."/>
            <person name="Lysak M.A."/>
            <person name="Jenkins J."/>
            <person name="Grimwood J."/>
            <person name="Chapman J."/>
            <person name="Prochnik S."/>
            <person name="Shu S."/>
            <person name="Rokhsar D."/>
            <person name="Schmutz J."/>
            <person name="Weigel D."/>
            <person name="Wright S.I."/>
        </authorList>
    </citation>
    <scope>NUCLEOTIDE SEQUENCE [LARGE SCALE GENOMIC DNA]</scope>
    <source>
        <strain evidence="12">cv. Monte Gargano</strain>
    </source>
</reference>
<feature type="signal peptide" evidence="10">
    <location>
        <begin position="1"/>
        <end position="24"/>
    </location>
</feature>
<accession>R0IDP9</accession>
<dbReference type="SUPFAM" id="SSF52058">
    <property type="entry name" value="L domain-like"/>
    <property type="match status" value="1"/>
</dbReference>
<evidence type="ECO:0000256" key="7">
    <source>
        <dbReference type="ARBA" id="ARBA00022989"/>
    </source>
</evidence>
<evidence type="ECO:0000256" key="5">
    <source>
        <dbReference type="ARBA" id="ARBA00022729"/>
    </source>
</evidence>
<evidence type="ECO:0000256" key="3">
    <source>
        <dbReference type="ARBA" id="ARBA00022614"/>
    </source>
</evidence>
<comment type="similarity">
    <text evidence="2">Belongs to the RLP family.</text>
</comment>
<evidence type="ECO:0000256" key="10">
    <source>
        <dbReference type="SAM" id="SignalP"/>
    </source>
</evidence>
<dbReference type="Pfam" id="PF00560">
    <property type="entry name" value="LRR_1"/>
    <property type="match status" value="2"/>
</dbReference>
<dbReference type="InterPro" id="IPR032675">
    <property type="entry name" value="LRR_dom_sf"/>
</dbReference>
<dbReference type="AlphaFoldDB" id="R0IDP9"/>
<gene>
    <name evidence="11" type="ORF">CARUB_v100108950mg</name>
</gene>
<dbReference type="GO" id="GO:0005886">
    <property type="term" value="C:plasma membrane"/>
    <property type="evidence" value="ECO:0007669"/>
    <property type="project" value="TreeGrafter"/>
</dbReference>
<feature type="chain" id="PRO_5004343043" description="Leucine-rich repeat-containing N-terminal plant-type domain-containing protein" evidence="10">
    <location>
        <begin position="25"/>
        <end position="219"/>
    </location>
</feature>
<organism evidence="11 12">
    <name type="scientific">Capsella rubella</name>
    <dbReference type="NCBI Taxonomy" id="81985"/>
    <lineage>
        <taxon>Eukaryota</taxon>
        <taxon>Viridiplantae</taxon>
        <taxon>Streptophyta</taxon>
        <taxon>Embryophyta</taxon>
        <taxon>Tracheophyta</taxon>
        <taxon>Spermatophyta</taxon>
        <taxon>Magnoliopsida</taxon>
        <taxon>eudicotyledons</taxon>
        <taxon>Gunneridae</taxon>
        <taxon>Pentapetalae</taxon>
        <taxon>rosids</taxon>
        <taxon>malvids</taxon>
        <taxon>Brassicales</taxon>
        <taxon>Brassicaceae</taxon>
        <taxon>Camelineae</taxon>
        <taxon>Capsella</taxon>
    </lineage>
</organism>
<keyword evidence="5 10" id="KW-0732">Signal</keyword>
<evidence type="ECO:0000256" key="1">
    <source>
        <dbReference type="ARBA" id="ARBA00004479"/>
    </source>
</evidence>
<keyword evidence="4" id="KW-0812">Transmembrane</keyword>
<comment type="subcellular location">
    <subcellularLocation>
        <location evidence="1">Membrane</location>
        <topology evidence="1">Single-pass type I membrane protein</topology>
    </subcellularLocation>
</comment>
<proteinExistence type="inferred from homology"/>
<keyword evidence="6" id="KW-0677">Repeat</keyword>
<evidence type="ECO:0000256" key="6">
    <source>
        <dbReference type="ARBA" id="ARBA00022737"/>
    </source>
</evidence>
<keyword evidence="3" id="KW-0433">Leucine-rich repeat</keyword>
<dbReference type="Proteomes" id="UP000029121">
    <property type="component" value="Unassembled WGS sequence"/>
</dbReference>
<dbReference type="eggNOG" id="ENOG502QUW9">
    <property type="taxonomic scope" value="Eukaryota"/>
</dbReference>
<dbReference type="EMBL" id="KB870805">
    <property type="protein sequence ID" value="EOA40629.1"/>
    <property type="molecule type" value="Genomic_DNA"/>
</dbReference>
<feature type="non-terminal residue" evidence="11">
    <location>
        <position position="219"/>
    </location>
</feature>
<evidence type="ECO:0008006" key="13">
    <source>
        <dbReference type="Google" id="ProtNLM"/>
    </source>
</evidence>
<evidence type="ECO:0000256" key="2">
    <source>
        <dbReference type="ARBA" id="ARBA00009592"/>
    </source>
</evidence>
<evidence type="ECO:0000313" key="12">
    <source>
        <dbReference type="Proteomes" id="UP000029121"/>
    </source>
</evidence>